<dbReference type="EMBL" id="NAEP01000016">
    <property type="protein sequence ID" value="PDQ36394.1"/>
    <property type="molecule type" value="Genomic_DNA"/>
</dbReference>
<proteinExistence type="inferred from homology"/>
<dbReference type="Gene3D" id="3.40.50.2300">
    <property type="match status" value="1"/>
</dbReference>
<dbReference type="SUPFAM" id="SSF52788">
    <property type="entry name" value="Phosphotyrosine protein phosphatases I"/>
    <property type="match status" value="1"/>
</dbReference>
<dbReference type="CDD" id="cd16345">
    <property type="entry name" value="LMWP_ArsC"/>
    <property type="match status" value="1"/>
</dbReference>
<dbReference type="SMART" id="SM00226">
    <property type="entry name" value="LMWPc"/>
    <property type="match status" value="1"/>
</dbReference>
<dbReference type="Pfam" id="PF01451">
    <property type="entry name" value="LMWPc"/>
    <property type="match status" value="1"/>
</dbReference>
<evidence type="ECO:0000256" key="5">
    <source>
        <dbReference type="HAMAP-Rule" id="MF_01401"/>
    </source>
</evidence>
<dbReference type="InterPro" id="IPR023485">
    <property type="entry name" value="Ptyr_pPase"/>
</dbReference>
<name>A0A2A6FU27_9MICO</name>
<evidence type="ECO:0000313" key="7">
    <source>
        <dbReference type="EMBL" id="PDQ36394.1"/>
    </source>
</evidence>
<dbReference type="Proteomes" id="UP000219994">
    <property type="component" value="Unassembled WGS sequence"/>
</dbReference>
<dbReference type="HAMAP" id="MF_01401">
    <property type="entry name" value="MsrA"/>
    <property type="match status" value="1"/>
</dbReference>
<accession>A0A2A6FU27</accession>
<dbReference type="Pfam" id="PF01625">
    <property type="entry name" value="PMSR"/>
    <property type="match status" value="1"/>
</dbReference>
<evidence type="ECO:0000256" key="2">
    <source>
        <dbReference type="ARBA" id="ARBA00023002"/>
    </source>
</evidence>
<comment type="catalytic activity">
    <reaction evidence="4 5">
        <text>[thioredoxin]-disulfide + L-methionine + H2O = L-methionine (S)-S-oxide + [thioredoxin]-dithiol</text>
        <dbReference type="Rhea" id="RHEA:19993"/>
        <dbReference type="Rhea" id="RHEA-COMP:10698"/>
        <dbReference type="Rhea" id="RHEA-COMP:10700"/>
        <dbReference type="ChEBI" id="CHEBI:15377"/>
        <dbReference type="ChEBI" id="CHEBI:29950"/>
        <dbReference type="ChEBI" id="CHEBI:50058"/>
        <dbReference type="ChEBI" id="CHEBI:57844"/>
        <dbReference type="ChEBI" id="CHEBI:58772"/>
        <dbReference type="EC" id="1.8.4.11"/>
    </reaction>
</comment>
<dbReference type="SUPFAM" id="SSF55068">
    <property type="entry name" value="Peptide methionine sulfoxide reductase"/>
    <property type="match status" value="1"/>
</dbReference>
<feature type="active site" evidence="5">
    <location>
        <position position="43"/>
    </location>
</feature>
<dbReference type="InterPro" id="IPR036509">
    <property type="entry name" value="Met_Sox_Rdtase_MsrA_sf"/>
</dbReference>
<dbReference type="PANTHER" id="PTHR43774:SF1">
    <property type="entry name" value="PEPTIDE METHIONINE SULFOXIDE REDUCTASE MSRA 2"/>
    <property type="match status" value="1"/>
</dbReference>
<organism evidence="7 8">
    <name type="scientific">Candidatus Lumbricidiphila eiseniae</name>
    <dbReference type="NCBI Taxonomy" id="1969409"/>
    <lineage>
        <taxon>Bacteria</taxon>
        <taxon>Bacillati</taxon>
        <taxon>Actinomycetota</taxon>
        <taxon>Actinomycetes</taxon>
        <taxon>Micrococcales</taxon>
        <taxon>Microbacteriaceae</taxon>
        <taxon>Candidatus Lumbricidiphila</taxon>
    </lineage>
</organism>
<comment type="caution">
    <text evidence="7">The sequence shown here is derived from an EMBL/GenBank/DDBJ whole genome shotgun (WGS) entry which is preliminary data.</text>
</comment>
<dbReference type="EC" id="1.8.4.11" evidence="5"/>
<comment type="function">
    <text evidence="5">Has an important function as a repair enzyme for proteins that have been inactivated by oxidation. Catalyzes the reversible oxidation-reduction of methionine sulfoxide in proteins to methionine.</text>
</comment>
<protein>
    <recommendedName>
        <fullName evidence="5">Peptide methionine sulfoxide reductase MsrA</fullName>
        <shortName evidence="5">Protein-methionine-S-oxide reductase</shortName>
        <ecNumber evidence="5">1.8.4.11</ecNumber>
    </recommendedName>
    <alternativeName>
        <fullName evidence="5">Peptide-methionine (S)-S-oxide reductase</fullName>
        <shortName evidence="5">Peptide Met(O) reductase</shortName>
    </alternativeName>
</protein>
<comment type="similarity">
    <text evidence="1 5">Belongs to the MsrA Met sulfoxide reductase family.</text>
</comment>
<reference evidence="8" key="1">
    <citation type="submission" date="2017-03" db="EMBL/GenBank/DDBJ databases">
        <authorList>
            <person name="Lund M.B."/>
        </authorList>
    </citation>
    <scope>NUCLEOTIDE SEQUENCE [LARGE SCALE GENOMIC DNA]</scope>
</reference>
<dbReference type="InterPro" id="IPR002569">
    <property type="entry name" value="Met_Sox_Rdtase_MsrA_dom"/>
</dbReference>
<comment type="catalytic activity">
    <reaction evidence="3 5">
        <text>L-methionyl-[protein] + [thioredoxin]-disulfide + H2O = L-methionyl-(S)-S-oxide-[protein] + [thioredoxin]-dithiol</text>
        <dbReference type="Rhea" id="RHEA:14217"/>
        <dbReference type="Rhea" id="RHEA-COMP:10698"/>
        <dbReference type="Rhea" id="RHEA-COMP:10700"/>
        <dbReference type="Rhea" id="RHEA-COMP:12313"/>
        <dbReference type="Rhea" id="RHEA-COMP:12315"/>
        <dbReference type="ChEBI" id="CHEBI:15377"/>
        <dbReference type="ChEBI" id="CHEBI:16044"/>
        <dbReference type="ChEBI" id="CHEBI:29950"/>
        <dbReference type="ChEBI" id="CHEBI:44120"/>
        <dbReference type="ChEBI" id="CHEBI:50058"/>
        <dbReference type="EC" id="1.8.4.11"/>
    </reaction>
</comment>
<dbReference type="AlphaFoldDB" id="A0A2A6FU27"/>
<dbReference type="InterPro" id="IPR036196">
    <property type="entry name" value="Ptyr_pPase_sf"/>
</dbReference>
<dbReference type="PANTHER" id="PTHR43774">
    <property type="entry name" value="PEPTIDE METHIONINE SULFOXIDE REDUCTASE"/>
    <property type="match status" value="1"/>
</dbReference>
<evidence type="ECO:0000259" key="6">
    <source>
        <dbReference type="SMART" id="SM00226"/>
    </source>
</evidence>
<feature type="domain" description="Phosphotyrosine protein phosphatase I" evidence="6">
    <location>
        <begin position="197"/>
        <end position="322"/>
    </location>
</feature>
<sequence length="325" mass="35433">MEAATVFDRAEPSTLTILKGQQLITPTETAMTPIETTILAGGCFWGMQDLLRKHPGVTATRVGYSGGDVPNATYRHHGSHAEAVEVVFDPSIISYRELLEFFFQIHDPSTQDRQGNDTGTSYRSAIFTTSVEQDRIARNTIRDVDASGLWPGPVVTEVSAAGPFWEAEPEHQDYLERIPDGYTCHLIRPGWRLPRAPTVLFVCVHNAGRSQMAAGYLTALAGDRITVLSAGSAPAESLNPMAVHAMAEDGIDIQTNVPKILTPETVQTSDVVITMGCGDACPYYPGIRFEDWVLDDPAGQGIEAVRVIRDSIKERVQALIAELLP</sequence>
<evidence type="ECO:0000256" key="1">
    <source>
        <dbReference type="ARBA" id="ARBA00005591"/>
    </source>
</evidence>
<evidence type="ECO:0000256" key="3">
    <source>
        <dbReference type="ARBA" id="ARBA00047806"/>
    </source>
</evidence>
<dbReference type="GO" id="GO:0033744">
    <property type="term" value="F:L-methionine:thioredoxin-disulfide S-oxidoreductase activity"/>
    <property type="evidence" value="ECO:0007669"/>
    <property type="project" value="RHEA"/>
</dbReference>
<dbReference type="Gene3D" id="3.30.1060.10">
    <property type="entry name" value="Peptide methionine sulphoxide reductase MsrA"/>
    <property type="match status" value="1"/>
</dbReference>
<gene>
    <name evidence="5" type="primary">msrA</name>
    <name evidence="7" type="ORF">B5766_01035</name>
</gene>
<keyword evidence="2 5" id="KW-0560">Oxidoreductase</keyword>
<dbReference type="GO" id="GO:0008113">
    <property type="term" value="F:peptide-methionine (S)-S-oxide reductase activity"/>
    <property type="evidence" value="ECO:0007669"/>
    <property type="project" value="UniProtKB-UniRule"/>
</dbReference>
<evidence type="ECO:0000313" key="8">
    <source>
        <dbReference type="Proteomes" id="UP000219994"/>
    </source>
</evidence>
<dbReference type="NCBIfam" id="TIGR00401">
    <property type="entry name" value="msrA"/>
    <property type="match status" value="1"/>
</dbReference>
<dbReference type="FunFam" id="3.30.1060.10:FF:000005">
    <property type="entry name" value="Peptide methionine sulfoxide reductase MsrA"/>
    <property type="match status" value="1"/>
</dbReference>
<evidence type="ECO:0000256" key="4">
    <source>
        <dbReference type="ARBA" id="ARBA00048782"/>
    </source>
</evidence>